<dbReference type="VEuPathDB" id="FungiDB:SPBR_03369"/>
<keyword evidence="1" id="KW-0732">Signal</keyword>
<evidence type="ECO:0008006" key="4">
    <source>
        <dbReference type="Google" id="ProtNLM"/>
    </source>
</evidence>
<keyword evidence="3" id="KW-1185">Reference proteome</keyword>
<organism evidence="2 3">
    <name type="scientific">Sporothrix brasiliensis 5110</name>
    <dbReference type="NCBI Taxonomy" id="1398154"/>
    <lineage>
        <taxon>Eukaryota</taxon>
        <taxon>Fungi</taxon>
        <taxon>Dikarya</taxon>
        <taxon>Ascomycota</taxon>
        <taxon>Pezizomycotina</taxon>
        <taxon>Sordariomycetes</taxon>
        <taxon>Sordariomycetidae</taxon>
        <taxon>Ophiostomatales</taxon>
        <taxon>Ophiostomataceae</taxon>
        <taxon>Sporothrix</taxon>
    </lineage>
</organism>
<dbReference type="EMBL" id="AWTV01000006">
    <property type="protein sequence ID" value="KIH92783.1"/>
    <property type="molecule type" value="Genomic_DNA"/>
</dbReference>
<name>A0A0C2FP13_9PEZI</name>
<protein>
    <recommendedName>
        <fullName evidence="4">Secreted protein</fullName>
    </recommendedName>
</protein>
<accession>A0A0C2FP13</accession>
<dbReference type="Proteomes" id="UP000031575">
    <property type="component" value="Unassembled WGS sequence"/>
</dbReference>
<feature type="signal peptide" evidence="1">
    <location>
        <begin position="1"/>
        <end position="23"/>
    </location>
</feature>
<dbReference type="HOGENOM" id="CLU_2361100_0_0_1"/>
<dbReference type="AlphaFoldDB" id="A0A0C2FP13"/>
<reference evidence="2 3" key="1">
    <citation type="journal article" date="2014" name="BMC Genomics">
        <title>Comparative genomics of the major fungal agents of human and animal Sporotrichosis: Sporothrix schenckii and Sporothrix brasiliensis.</title>
        <authorList>
            <person name="Teixeira M.M."/>
            <person name="de Almeida L.G."/>
            <person name="Kubitschek-Barreira P."/>
            <person name="Alves F.L."/>
            <person name="Kioshima E.S."/>
            <person name="Abadio A.K."/>
            <person name="Fernandes L."/>
            <person name="Derengowski L.S."/>
            <person name="Ferreira K.S."/>
            <person name="Souza R.C."/>
            <person name="Ruiz J.C."/>
            <person name="de Andrade N.C."/>
            <person name="Paes H.C."/>
            <person name="Nicola A.M."/>
            <person name="Albuquerque P."/>
            <person name="Gerber A.L."/>
            <person name="Martins V.P."/>
            <person name="Peconick L.D."/>
            <person name="Neto A.V."/>
            <person name="Chaucanez C.B."/>
            <person name="Silva P.A."/>
            <person name="Cunha O.L."/>
            <person name="de Oliveira F.F."/>
            <person name="dos Santos T.C."/>
            <person name="Barros A.L."/>
            <person name="Soares M.A."/>
            <person name="de Oliveira L.M."/>
            <person name="Marini M.M."/>
            <person name="Villalobos-Duno H."/>
            <person name="Cunha M.M."/>
            <person name="de Hoog S."/>
            <person name="da Silveira J.F."/>
            <person name="Henrissat B."/>
            <person name="Nino-Vega G.A."/>
            <person name="Cisalpino P.S."/>
            <person name="Mora-Montes H.M."/>
            <person name="Almeida S.R."/>
            <person name="Stajich J.E."/>
            <person name="Lopes-Bezerra L.M."/>
            <person name="Vasconcelos A.T."/>
            <person name="Felipe M.S."/>
        </authorList>
    </citation>
    <scope>NUCLEOTIDE SEQUENCE [LARGE SCALE GENOMIC DNA]</scope>
    <source>
        <strain evidence="2 3">5110</strain>
    </source>
</reference>
<evidence type="ECO:0000313" key="2">
    <source>
        <dbReference type="EMBL" id="KIH92783.1"/>
    </source>
</evidence>
<sequence length="96" mass="9837">MGCALNQPMVGLPTLLAVNATSASSIVLACPWDAASASSCMWQHLSSDANQKTAASTVGPTVSSPWFWSRQALPATSARAMLAPSAASSTTPLNCR</sequence>
<dbReference type="GeneID" id="63676592"/>
<evidence type="ECO:0000256" key="1">
    <source>
        <dbReference type="SAM" id="SignalP"/>
    </source>
</evidence>
<feature type="chain" id="PRO_5002148663" description="Secreted protein" evidence="1">
    <location>
        <begin position="24"/>
        <end position="96"/>
    </location>
</feature>
<evidence type="ECO:0000313" key="3">
    <source>
        <dbReference type="Proteomes" id="UP000031575"/>
    </source>
</evidence>
<comment type="caution">
    <text evidence="2">The sequence shown here is derived from an EMBL/GenBank/DDBJ whole genome shotgun (WGS) entry which is preliminary data.</text>
</comment>
<proteinExistence type="predicted"/>
<gene>
    <name evidence="2" type="ORF">SPBR_03369</name>
</gene>
<dbReference type="RefSeq" id="XP_040620793.1">
    <property type="nucleotide sequence ID" value="XM_040761671.1"/>
</dbReference>